<dbReference type="Gene3D" id="3.30.1370.110">
    <property type="match status" value="1"/>
</dbReference>
<reference evidence="3" key="1">
    <citation type="submission" date="2016-11" db="UniProtKB">
        <authorList>
            <consortium name="WormBaseParasite"/>
        </authorList>
    </citation>
    <scope>IDENTIFICATION</scope>
</reference>
<dbReference type="Proteomes" id="UP000095282">
    <property type="component" value="Unplaced"/>
</dbReference>
<protein>
    <submittedName>
        <fullName evidence="3">SGNH domain-containing protein</fullName>
    </submittedName>
</protein>
<keyword evidence="1" id="KW-0175">Coiled coil</keyword>
<organism evidence="2 3">
    <name type="scientific">Caenorhabditis tropicalis</name>
    <dbReference type="NCBI Taxonomy" id="1561998"/>
    <lineage>
        <taxon>Eukaryota</taxon>
        <taxon>Metazoa</taxon>
        <taxon>Ecdysozoa</taxon>
        <taxon>Nematoda</taxon>
        <taxon>Chromadorea</taxon>
        <taxon>Rhabditida</taxon>
        <taxon>Rhabditina</taxon>
        <taxon>Rhabditomorpha</taxon>
        <taxon>Rhabditoidea</taxon>
        <taxon>Rhabditidae</taxon>
        <taxon>Peloderinae</taxon>
        <taxon>Caenorhabditis</taxon>
    </lineage>
</organism>
<evidence type="ECO:0000256" key="1">
    <source>
        <dbReference type="SAM" id="Coils"/>
    </source>
</evidence>
<feature type="coiled-coil region" evidence="1">
    <location>
        <begin position="7"/>
        <end position="41"/>
    </location>
</feature>
<proteinExistence type="predicted"/>
<sequence>MKNSMDGSKLQAQRQNLISQIDELVEERNSHLSRIDEFSEAKVFDLHWFSLNGALKFVRKIQKAMENSSKRFSQRQEVTLITGWNNRIPWNTSIKTTLLDIYGDAIRVAENNPGRLIWSFEKKWTYADHLF</sequence>
<evidence type="ECO:0000313" key="2">
    <source>
        <dbReference type="Proteomes" id="UP000095282"/>
    </source>
</evidence>
<dbReference type="InterPro" id="IPR036063">
    <property type="entry name" value="Smr_dom_sf"/>
</dbReference>
<evidence type="ECO:0000313" key="3">
    <source>
        <dbReference type="WBParaSite" id="Csp11.Scaffold630.g20127.t2"/>
    </source>
</evidence>
<dbReference type="WBParaSite" id="Csp11.Scaffold630.g20127.t2">
    <property type="protein sequence ID" value="Csp11.Scaffold630.g20127.t2"/>
    <property type="gene ID" value="Csp11.Scaffold630.g20127"/>
</dbReference>
<name>A0A1I7UWT3_9PELO</name>
<accession>A0A1I7UWT3</accession>
<dbReference type="AlphaFoldDB" id="A0A1I7UWT3"/>
<keyword evidence="2" id="KW-1185">Reference proteome</keyword>